<dbReference type="InterPro" id="IPR018785">
    <property type="entry name" value="CDPF1_dom"/>
</dbReference>
<evidence type="ECO:0000256" key="1">
    <source>
        <dbReference type="ARBA" id="ARBA00007917"/>
    </source>
</evidence>
<comment type="caution">
    <text evidence="4">The sequence shown here is derived from an EMBL/GenBank/DDBJ whole genome shotgun (WGS) entry which is preliminary data.</text>
</comment>
<dbReference type="InterPro" id="IPR042426">
    <property type="entry name" value="CDPF1"/>
</dbReference>
<evidence type="ECO:0000259" key="3">
    <source>
        <dbReference type="Pfam" id="PF10170"/>
    </source>
</evidence>
<dbReference type="PRINTS" id="PR01995">
    <property type="entry name" value="UPF0595"/>
</dbReference>
<comment type="similarity">
    <text evidence="1">Belongs to the CDPF1 family.</text>
</comment>
<dbReference type="AlphaFoldDB" id="A0AAW0YBW0"/>
<dbReference type="EMBL" id="JARKIK010000010">
    <property type="protein sequence ID" value="KAK8749142.1"/>
    <property type="molecule type" value="Genomic_DNA"/>
</dbReference>
<keyword evidence="5" id="KW-1185">Reference proteome</keyword>
<feature type="domain" description="Cysteine-rich DPF motif" evidence="3">
    <location>
        <begin position="18"/>
        <end position="112"/>
    </location>
</feature>
<protein>
    <recommendedName>
        <fullName evidence="2">Cysteine-rich DPF motif domain-containing protein 1</fullName>
    </recommendedName>
</protein>
<dbReference type="Proteomes" id="UP001445076">
    <property type="component" value="Unassembled WGS sequence"/>
</dbReference>
<name>A0AAW0YBW0_CHEQU</name>
<organism evidence="4 5">
    <name type="scientific">Cherax quadricarinatus</name>
    <name type="common">Australian red claw crayfish</name>
    <dbReference type="NCBI Taxonomy" id="27406"/>
    <lineage>
        <taxon>Eukaryota</taxon>
        <taxon>Metazoa</taxon>
        <taxon>Ecdysozoa</taxon>
        <taxon>Arthropoda</taxon>
        <taxon>Crustacea</taxon>
        <taxon>Multicrustacea</taxon>
        <taxon>Malacostraca</taxon>
        <taxon>Eumalacostraca</taxon>
        <taxon>Eucarida</taxon>
        <taxon>Decapoda</taxon>
        <taxon>Pleocyemata</taxon>
        <taxon>Astacidea</taxon>
        <taxon>Parastacoidea</taxon>
        <taxon>Parastacidae</taxon>
        <taxon>Cherax</taxon>
    </lineage>
</organism>
<evidence type="ECO:0000313" key="4">
    <source>
        <dbReference type="EMBL" id="KAK8749142.1"/>
    </source>
</evidence>
<dbReference type="Pfam" id="PF10170">
    <property type="entry name" value="C6_DPF"/>
    <property type="match status" value="1"/>
</dbReference>
<reference evidence="4 5" key="1">
    <citation type="journal article" date="2024" name="BMC Genomics">
        <title>Genome assembly of redclaw crayfish (Cherax quadricarinatus) provides insights into its immune adaptation and hypoxia tolerance.</title>
        <authorList>
            <person name="Liu Z."/>
            <person name="Zheng J."/>
            <person name="Li H."/>
            <person name="Fang K."/>
            <person name="Wang S."/>
            <person name="He J."/>
            <person name="Zhou D."/>
            <person name="Weng S."/>
            <person name="Chi M."/>
            <person name="Gu Z."/>
            <person name="He J."/>
            <person name="Li F."/>
            <person name="Wang M."/>
        </authorList>
    </citation>
    <scope>NUCLEOTIDE SEQUENCE [LARGE SCALE GENOMIC DNA]</scope>
    <source>
        <strain evidence="4">ZL_2023a</strain>
    </source>
</reference>
<accession>A0AAW0YBW0</accession>
<gene>
    <name evidence="4" type="ORF">OTU49_015697</name>
</gene>
<sequence>MAYVTEDMNSKNEKGGTFLCEACGLTETYHYYGCKPPFHKGVTFLENCYVLRDPFQNGSGGSFLLLGGECTSCSRVVCQDTSCSLFYTKRFCLNCANANIEEFPPEIHQRIKKDLASTTKMYKN</sequence>
<dbReference type="PANTHER" id="PTHR31849:SF1">
    <property type="entry name" value="CYSTEINE-RICH DPF MOTIF DOMAIN-CONTAINING PROTEIN 1"/>
    <property type="match status" value="1"/>
</dbReference>
<dbReference type="PANTHER" id="PTHR31849">
    <property type="entry name" value="CYSTEINE-RICH PDF MOTIF DOMAIN-CONTAINING PROTEIN 1"/>
    <property type="match status" value="1"/>
</dbReference>
<evidence type="ECO:0000256" key="2">
    <source>
        <dbReference type="ARBA" id="ARBA00014801"/>
    </source>
</evidence>
<proteinExistence type="inferred from homology"/>
<evidence type="ECO:0000313" key="5">
    <source>
        <dbReference type="Proteomes" id="UP001445076"/>
    </source>
</evidence>